<reference evidence="1 2" key="1">
    <citation type="journal article" date="2018" name="Sci. Data">
        <title>The draft genome sequence of cork oak.</title>
        <authorList>
            <person name="Ramos A.M."/>
            <person name="Usie A."/>
            <person name="Barbosa P."/>
            <person name="Barros P.M."/>
            <person name="Capote T."/>
            <person name="Chaves I."/>
            <person name="Simoes F."/>
            <person name="Abreu I."/>
            <person name="Carrasquinho I."/>
            <person name="Faro C."/>
            <person name="Guimaraes J.B."/>
            <person name="Mendonca D."/>
            <person name="Nobrega F."/>
            <person name="Rodrigues L."/>
            <person name="Saibo N.J.M."/>
            <person name="Varela M.C."/>
            <person name="Egas C."/>
            <person name="Matos J."/>
            <person name="Miguel C.M."/>
            <person name="Oliveira M.M."/>
            <person name="Ricardo C.P."/>
            <person name="Goncalves S."/>
        </authorList>
    </citation>
    <scope>NUCLEOTIDE SEQUENCE [LARGE SCALE GENOMIC DNA]</scope>
    <source>
        <strain evidence="2">cv. HL8</strain>
    </source>
</reference>
<dbReference type="PANTHER" id="PTHR33710">
    <property type="entry name" value="BNAC02G09200D PROTEIN"/>
    <property type="match status" value="1"/>
</dbReference>
<dbReference type="PANTHER" id="PTHR33710:SF77">
    <property type="entry name" value="DNASE I-LIKE SUPERFAMILY PROTEIN"/>
    <property type="match status" value="1"/>
</dbReference>
<gene>
    <name evidence="1" type="ORF">CFP56_031991</name>
</gene>
<proteinExistence type="predicted"/>
<dbReference type="EMBL" id="PKMF04000540">
    <property type="protein sequence ID" value="KAK7826709.1"/>
    <property type="molecule type" value="Genomic_DNA"/>
</dbReference>
<name>A0AAW0JK96_QUESU</name>
<dbReference type="Gene3D" id="3.60.10.10">
    <property type="entry name" value="Endonuclease/exonuclease/phosphatase"/>
    <property type="match status" value="1"/>
</dbReference>
<dbReference type="AlphaFoldDB" id="A0AAW0JK96"/>
<keyword evidence="2" id="KW-1185">Reference proteome</keyword>
<protein>
    <submittedName>
        <fullName evidence="1">Uncharacterized protein</fullName>
    </submittedName>
</protein>
<evidence type="ECO:0000313" key="2">
    <source>
        <dbReference type="Proteomes" id="UP000237347"/>
    </source>
</evidence>
<dbReference type="SUPFAM" id="SSF56219">
    <property type="entry name" value="DNase I-like"/>
    <property type="match status" value="1"/>
</dbReference>
<sequence length="232" mass="26892">MEKTEQEIHVTIKVRTSNLSWLFSAIYASPRFAERFILWNNLINVVELHGMPWVITRDFNESLSSADKLGGRDVSIRRSLLLKDCLDRCNMIDLGFSGLRFTWANRRDAHILIQERIDRFFVNPEAKITHLTHCHSNHCLVLLETRPSEWSKPNVSFMFQSFWLSDPSFPRVVQQAWSQGLYLQGAITKFSRDASDWNKVHFDVFVAKNATVAELKQAIEEVFASSADEISW</sequence>
<accession>A0AAW0JK96</accession>
<dbReference type="InterPro" id="IPR036691">
    <property type="entry name" value="Endo/exonu/phosph_ase_sf"/>
</dbReference>
<comment type="caution">
    <text evidence="1">The sequence shown here is derived from an EMBL/GenBank/DDBJ whole genome shotgun (WGS) entry which is preliminary data.</text>
</comment>
<dbReference type="Proteomes" id="UP000237347">
    <property type="component" value="Unassembled WGS sequence"/>
</dbReference>
<organism evidence="1 2">
    <name type="scientific">Quercus suber</name>
    <name type="common">Cork oak</name>
    <dbReference type="NCBI Taxonomy" id="58331"/>
    <lineage>
        <taxon>Eukaryota</taxon>
        <taxon>Viridiplantae</taxon>
        <taxon>Streptophyta</taxon>
        <taxon>Embryophyta</taxon>
        <taxon>Tracheophyta</taxon>
        <taxon>Spermatophyta</taxon>
        <taxon>Magnoliopsida</taxon>
        <taxon>eudicotyledons</taxon>
        <taxon>Gunneridae</taxon>
        <taxon>Pentapetalae</taxon>
        <taxon>rosids</taxon>
        <taxon>fabids</taxon>
        <taxon>Fagales</taxon>
        <taxon>Fagaceae</taxon>
        <taxon>Quercus</taxon>
    </lineage>
</organism>
<evidence type="ECO:0000313" key="1">
    <source>
        <dbReference type="EMBL" id="KAK7826709.1"/>
    </source>
</evidence>